<reference evidence="1" key="1">
    <citation type="journal article" date="2020" name="Nature">
        <title>Giant virus diversity and host interactions through global metagenomics.</title>
        <authorList>
            <person name="Schulz F."/>
            <person name="Roux S."/>
            <person name="Paez-Espino D."/>
            <person name="Jungbluth S."/>
            <person name="Walsh D.A."/>
            <person name="Denef V.J."/>
            <person name="McMahon K.D."/>
            <person name="Konstantinidis K.T."/>
            <person name="Eloe-Fadrosh E.A."/>
            <person name="Kyrpides N.C."/>
            <person name="Woyke T."/>
        </authorList>
    </citation>
    <scope>NUCLEOTIDE SEQUENCE</scope>
    <source>
        <strain evidence="1">GVMAG-S-1017745-26</strain>
    </source>
</reference>
<sequence length="98" mass="11732">MNLEKLIYKYNKEEDISNTLTIIKKKNGQKVMNVLTNVTEKLLQNITTLYLTEPSININLNEKYQIYIWKKNKLFSSFHSFDHDKLAHLMKLISYNFM</sequence>
<dbReference type="AlphaFoldDB" id="A0A6C0LWC5"/>
<protein>
    <submittedName>
        <fullName evidence="1">Uncharacterized protein</fullName>
    </submittedName>
</protein>
<dbReference type="EMBL" id="MN740584">
    <property type="protein sequence ID" value="QHU35156.1"/>
    <property type="molecule type" value="Genomic_DNA"/>
</dbReference>
<name>A0A6C0LWC5_9ZZZZ</name>
<evidence type="ECO:0000313" key="1">
    <source>
        <dbReference type="EMBL" id="QHU35156.1"/>
    </source>
</evidence>
<accession>A0A6C0LWC5</accession>
<organism evidence="1">
    <name type="scientific">viral metagenome</name>
    <dbReference type="NCBI Taxonomy" id="1070528"/>
    <lineage>
        <taxon>unclassified sequences</taxon>
        <taxon>metagenomes</taxon>
        <taxon>organismal metagenomes</taxon>
    </lineage>
</organism>
<proteinExistence type="predicted"/>